<keyword evidence="3" id="KW-1185">Reference proteome</keyword>
<keyword evidence="1" id="KW-0472">Membrane</keyword>
<evidence type="ECO:0000313" key="2">
    <source>
        <dbReference type="EMBL" id="KAF5357043.1"/>
    </source>
</evidence>
<keyword evidence="1" id="KW-0812">Transmembrane</keyword>
<dbReference type="EMBL" id="JAACJO010000006">
    <property type="protein sequence ID" value="KAF5357043.1"/>
    <property type="molecule type" value="Genomic_DNA"/>
</dbReference>
<gene>
    <name evidence="2" type="ORF">D9756_006733</name>
</gene>
<feature type="transmembrane region" description="Helical" evidence="1">
    <location>
        <begin position="77"/>
        <end position="101"/>
    </location>
</feature>
<evidence type="ECO:0000313" key="3">
    <source>
        <dbReference type="Proteomes" id="UP000559027"/>
    </source>
</evidence>
<feature type="transmembrane region" description="Helical" evidence="1">
    <location>
        <begin position="43"/>
        <end position="65"/>
    </location>
</feature>
<sequence length="270" mass="30206">MLVLSTIELAFSSHFEQVAYIDFQGRFSGTPLVAQTVYTRKHIALSAVLLVASILLDMISLGVLVWRCWIIWRMTRYSFLVIILPLVLLIVRFALLIVVLARNLVPDLYPGVVMDILLLVTMGLDTTITMIVTTPIVRRLLIVRRRHIRIMGSASEHASPYYSIITMFVESYALESAWSLGSIISRATLEAGDPAILFFAPTGDSVKSPIEFRQGKPGHQKRNANLVVYGGIAAKGLGLMNKVEDLKPELYELASLIMRPRITHRPRTCV</sequence>
<dbReference type="AlphaFoldDB" id="A0A8H5G2H2"/>
<proteinExistence type="predicted"/>
<evidence type="ECO:0000256" key="1">
    <source>
        <dbReference type="SAM" id="Phobius"/>
    </source>
</evidence>
<keyword evidence="1" id="KW-1133">Transmembrane helix</keyword>
<dbReference type="Proteomes" id="UP000559027">
    <property type="component" value="Unassembled WGS sequence"/>
</dbReference>
<name>A0A8H5G2H2_9AGAR</name>
<protein>
    <submittedName>
        <fullName evidence="2">Uncharacterized protein</fullName>
    </submittedName>
</protein>
<feature type="transmembrane region" description="Helical" evidence="1">
    <location>
        <begin position="116"/>
        <end position="141"/>
    </location>
</feature>
<organism evidence="2 3">
    <name type="scientific">Leucocoprinus leucothites</name>
    <dbReference type="NCBI Taxonomy" id="201217"/>
    <lineage>
        <taxon>Eukaryota</taxon>
        <taxon>Fungi</taxon>
        <taxon>Dikarya</taxon>
        <taxon>Basidiomycota</taxon>
        <taxon>Agaricomycotina</taxon>
        <taxon>Agaricomycetes</taxon>
        <taxon>Agaricomycetidae</taxon>
        <taxon>Agaricales</taxon>
        <taxon>Agaricineae</taxon>
        <taxon>Agaricaceae</taxon>
        <taxon>Leucocoprinus</taxon>
    </lineage>
</organism>
<comment type="caution">
    <text evidence="2">The sequence shown here is derived from an EMBL/GenBank/DDBJ whole genome shotgun (WGS) entry which is preliminary data.</text>
</comment>
<accession>A0A8H5G2H2</accession>
<reference evidence="2 3" key="1">
    <citation type="journal article" date="2020" name="ISME J.">
        <title>Uncovering the hidden diversity of litter-decomposition mechanisms in mushroom-forming fungi.</title>
        <authorList>
            <person name="Floudas D."/>
            <person name="Bentzer J."/>
            <person name="Ahren D."/>
            <person name="Johansson T."/>
            <person name="Persson P."/>
            <person name="Tunlid A."/>
        </authorList>
    </citation>
    <scope>NUCLEOTIDE SEQUENCE [LARGE SCALE GENOMIC DNA]</scope>
    <source>
        <strain evidence="2 3">CBS 146.42</strain>
    </source>
</reference>